<accession>A0ABS8MIG8</accession>
<dbReference type="Proteomes" id="UP001430679">
    <property type="component" value="Unassembled WGS sequence"/>
</dbReference>
<organism evidence="1 2">
    <name type="scientific">Flavobacterium piscisymbiosum</name>
    <dbReference type="NCBI Taxonomy" id="2893753"/>
    <lineage>
        <taxon>Bacteria</taxon>
        <taxon>Pseudomonadati</taxon>
        <taxon>Bacteroidota</taxon>
        <taxon>Flavobacteriia</taxon>
        <taxon>Flavobacteriales</taxon>
        <taxon>Flavobacteriaceae</taxon>
        <taxon>Flavobacterium</taxon>
    </lineage>
</organism>
<comment type="caution">
    <text evidence="1">The sequence shown here is derived from an EMBL/GenBank/DDBJ whole genome shotgun (WGS) entry which is preliminary data.</text>
</comment>
<dbReference type="EMBL" id="JAJJMM010000001">
    <property type="protein sequence ID" value="MCC9064672.1"/>
    <property type="molecule type" value="Genomic_DNA"/>
</dbReference>
<dbReference type="RefSeq" id="WP_230037818.1">
    <property type="nucleotide sequence ID" value="NZ_JAJJMM010000001.1"/>
</dbReference>
<evidence type="ECO:0000313" key="2">
    <source>
        <dbReference type="Proteomes" id="UP001430679"/>
    </source>
</evidence>
<gene>
    <name evidence="1" type="ORF">LNP81_16825</name>
</gene>
<reference evidence="1" key="1">
    <citation type="submission" date="2021-11" db="EMBL/GenBank/DDBJ databases">
        <title>Description of novel Flavobacterium species.</title>
        <authorList>
            <person name="Saticioglu I.B."/>
            <person name="Ay H."/>
            <person name="Altun S."/>
            <person name="Duman M."/>
        </authorList>
    </citation>
    <scope>NUCLEOTIDE SEQUENCE</scope>
    <source>
        <strain evidence="1">F-30</strain>
    </source>
</reference>
<protein>
    <submittedName>
        <fullName evidence="1">Uncharacterized protein</fullName>
    </submittedName>
</protein>
<proteinExistence type="predicted"/>
<keyword evidence="2" id="KW-1185">Reference proteome</keyword>
<sequence>MSQMSLLSFSFISEFSKLRLQRIAYSFALSGSGAGLVPENNGFIIEIERTNYSNYYSGSKSSRSDVL</sequence>
<name>A0ABS8MIG8_9FLAO</name>
<evidence type="ECO:0000313" key="1">
    <source>
        <dbReference type="EMBL" id="MCC9064672.1"/>
    </source>
</evidence>